<gene>
    <name evidence="2" type="ORF">IscW_ISCW011204</name>
</gene>
<reference evidence="2 4" key="1">
    <citation type="submission" date="2008-03" db="EMBL/GenBank/DDBJ databases">
        <title>Annotation of Ixodes scapularis.</title>
        <authorList>
            <consortium name="Ixodes scapularis Genome Project Consortium"/>
            <person name="Caler E."/>
            <person name="Hannick L.I."/>
            <person name="Bidwell S."/>
            <person name="Joardar V."/>
            <person name="Thiagarajan M."/>
            <person name="Amedeo P."/>
            <person name="Galinsky K.J."/>
            <person name="Schobel S."/>
            <person name="Inman J."/>
            <person name="Hostetler J."/>
            <person name="Miller J."/>
            <person name="Hammond M."/>
            <person name="Megy K."/>
            <person name="Lawson D."/>
            <person name="Kodira C."/>
            <person name="Sutton G."/>
            <person name="Meyer J."/>
            <person name="Hill C.A."/>
            <person name="Birren B."/>
            <person name="Nene V."/>
            <person name="Collins F."/>
            <person name="Alarcon-Chaidez F."/>
            <person name="Wikel S."/>
            <person name="Strausberg R."/>
        </authorList>
    </citation>
    <scope>NUCLEOTIDE SEQUENCE [LARGE SCALE GENOMIC DNA]</scope>
    <source>
        <strain evidence="4">Wikel</strain>
        <strain evidence="2">Wikel colony</strain>
    </source>
</reference>
<dbReference type="EMBL" id="ABJB010613636">
    <property type="status" value="NOT_ANNOTATED_CDS"/>
    <property type="molecule type" value="Genomic_DNA"/>
</dbReference>
<dbReference type="PaxDb" id="6945-B7Q618"/>
<accession>B7Q618</accession>
<keyword evidence="1" id="KW-1133">Transmembrane helix</keyword>
<dbReference type="VEuPathDB" id="VectorBase:ISCI011204"/>
<dbReference type="AlphaFoldDB" id="B7Q618"/>
<dbReference type="HOGENOM" id="CLU_2742884_0_0_1"/>
<dbReference type="EnsemblMetazoa" id="ISCW011204-RA">
    <property type="protein sequence ID" value="ISCW011204-PA"/>
    <property type="gene ID" value="ISCW011204"/>
</dbReference>
<keyword evidence="1" id="KW-0812">Transmembrane</keyword>
<evidence type="ECO:0000313" key="2">
    <source>
        <dbReference type="EMBL" id="EEC14290.1"/>
    </source>
</evidence>
<feature type="transmembrane region" description="Helical" evidence="1">
    <location>
        <begin position="21"/>
        <end position="39"/>
    </location>
</feature>
<dbReference type="EMBL" id="DS864768">
    <property type="protein sequence ID" value="EEC14290.1"/>
    <property type="molecule type" value="Genomic_DNA"/>
</dbReference>
<reference evidence="3" key="2">
    <citation type="submission" date="2020-05" db="UniProtKB">
        <authorList>
            <consortium name="EnsemblMetazoa"/>
        </authorList>
    </citation>
    <scope>IDENTIFICATION</scope>
    <source>
        <strain evidence="3">wikel</strain>
    </source>
</reference>
<proteinExistence type="predicted"/>
<dbReference type="EMBL" id="ABJB010628168">
    <property type="status" value="NOT_ANNOTATED_CDS"/>
    <property type="molecule type" value="Genomic_DNA"/>
</dbReference>
<evidence type="ECO:0000313" key="4">
    <source>
        <dbReference type="Proteomes" id="UP000001555"/>
    </source>
</evidence>
<evidence type="ECO:0000256" key="1">
    <source>
        <dbReference type="SAM" id="Phobius"/>
    </source>
</evidence>
<dbReference type="Proteomes" id="UP000001555">
    <property type="component" value="Unassembled WGS sequence"/>
</dbReference>
<keyword evidence="4" id="KW-1185">Reference proteome</keyword>
<feature type="transmembrane region" description="Helical" evidence="1">
    <location>
        <begin position="45"/>
        <end position="66"/>
    </location>
</feature>
<organism>
    <name type="scientific">Ixodes scapularis</name>
    <name type="common">Black-legged tick</name>
    <name type="synonym">Deer tick</name>
    <dbReference type="NCBI Taxonomy" id="6945"/>
    <lineage>
        <taxon>Eukaryota</taxon>
        <taxon>Metazoa</taxon>
        <taxon>Ecdysozoa</taxon>
        <taxon>Arthropoda</taxon>
        <taxon>Chelicerata</taxon>
        <taxon>Arachnida</taxon>
        <taxon>Acari</taxon>
        <taxon>Parasitiformes</taxon>
        <taxon>Ixodida</taxon>
        <taxon>Ixodoidea</taxon>
        <taxon>Ixodidae</taxon>
        <taxon>Ixodinae</taxon>
        <taxon>Ixodes</taxon>
    </lineage>
</organism>
<dbReference type="InParanoid" id="B7Q618"/>
<evidence type="ECO:0000313" key="3">
    <source>
        <dbReference type="EnsemblMetazoa" id="ISCW011204-PA"/>
    </source>
</evidence>
<keyword evidence="1" id="KW-0472">Membrane</keyword>
<sequence length="71" mass="8022">MWFSSLELNAQTYLYNFSMGYSTNGVVIMVASLLSYGTAYCLSSIFYFFAVACGAIHALHFGFSVYQNYIR</sequence>
<protein>
    <submittedName>
        <fullName evidence="2 3">Uncharacterized protein</fullName>
    </submittedName>
</protein>
<dbReference type="EMBL" id="ABJB011007039">
    <property type="status" value="NOT_ANNOTATED_CDS"/>
    <property type="molecule type" value="Genomic_DNA"/>
</dbReference>
<name>B7Q618_IXOSC</name>
<dbReference type="VEuPathDB" id="VectorBase:ISCW011204"/>